<proteinExistence type="predicted"/>
<accession>A0A7C1GJW0</accession>
<gene>
    <name evidence="1" type="ORF">ENN26_06530</name>
</gene>
<protein>
    <submittedName>
        <fullName evidence="1">Uncharacterized protein</fullName>
    </submittedName>
</protein>
<name>A0A7C1GJW0_9CREN</name>
<dbReference type="EMBL" id="DSAY01000116">
    <property type="protein sequence ID" value="HDP15409.1"/>
    <property type="molecule type" value="Genomic_DNA"/>
</dbReference>
<dbReference type="AlphaFoldDB" id="A0A7C1GJW0"/>
<evidence type="ECO:0000313" key="1">
    <source>
        <dbReference type="EMBL" id="HDP15409.1"/>
    </source>
</evidence>
<comment type="caution">
    <text evidence="1">The sequence shown here is derived from an EMBL/GenBank/DDBJ whole genome shotgun (WGS) entry which is preliminary data.</text>
</comment>
<reference evidence="1" key="1">
    <citation type="journal article" date="2020" name="mSystems">
        <title>Genome- and Community-Level Interaction Insights into Carbon Utilization and Element Cycling Functions of Hydrothermarchaeota in Hydrothermal Sediment.</title>
        <authorList>
            <person name="Zhou Z."/>
            <person name="Liu Y."/>
            <person name="Xu W."/>
            <person name="Pan J."/>
            <person name="Luo Z.H."/>
            <person name="Li M."/>
        </authorList>
    </citation>
    <scope>NUCLEOTIDE SEQUENCE [LARGE SCALE GENOMIC DNA]</scope>
    <source>
        <strain evidence="1">SpSt-116</strain>
    </source>
</reference>
<sequence>MDDVGRDVKNLIKKLLKQNSNYFSNGSLNSEGRKIFEEMARMLVYEKPYLKKRIREIRKKGKFEDVLKLAEDILTQEELIKIAKGWYTGPYAESPDIDDSLLNSYLFSPVDRSTGRMPSSSK</sequence>
<organism evidence="1">
    <name type="scientific">Thermofilum adornatum</name>
    <dbReference type="NCBI Taxonomy" id="1365176"/>
    <lineage>
        <taxon>Archaea</taxon>
        <taxon>Thermoproteota</taxon>
        <taxon>Thermoprotei</taxon>
        <taxon>Thermofilales</taxon>
        <taxon>Thermofilaceae</taxon>
        <taxon>Thermofilum</taxon>
    </lineage>
</organism>